<organism evidence="1 2">
    <name type="scientific">Aedes albopictus</name>
    <name type="common">Asian tiger mosquito</name>
    <name type="synonym">Stegomyia albopicta</name>
    <dbReference type="NCBI Taxonomy" id="7160"/>
    <lineage>
        <taxon>Eukaryota</taxon>
        <taxon>Metazoa</taxon>
        <taxon>Ecdysozoa</taxon>
        <taxon>Arthropoda</taxon>
        <taxon>Hexapoda</taxon>
        <taxon>Insecta</taxon>
        <taxon>Pterygota</taxon>
        <taxon>Neoptera</taxon>
        <taxon>Endopterygota</taxon>
        <taxon>Diptera</taxon>
        <taxon>Nematocera</taxon>
        <taxon>Culicoidea</taxon>
        <taxon>Culicidae</taxon>
        <taxon>Culicinae</taxon>
        <taxon>Aedini</taxon>
        <taxon>Aedes</taxon>
        <taxon>Stegomyia</taxon>
    </lineage>
</organism>
<proteinExistence type="predicted"/>
<evidence type="ECO:0000313" key="1">
    <source>
        <dbReference type="EnsemblMetazoa" id="AALFPA23_017451.P25457"/>
    </source>
</evidence>
<dbReference type="InterPro" id="IPR008042">
    <property type="entry name" value="Retrotrans_Pao"/>
</dbReference>
<evidence type="ECO:0000313" key="2">
    <source>
        <dbReference type="Proteomes" id="UP000069940"/>
    </source>
</evidence>
<dbReference type="Pfam" id="PF05380">
    <property type="entry name" value="Peptidase_A17"/>
    <property type="match status" value="1"/>
</dbReference>
<dbReference type="InterPro" id="IPR043502">
    <property type="entry name" value="DNA/RNA_pol_sf"/>
</dbReference>
<reference evidence="1" key="2">
    <citation type="submission" date="2025-05" db="UniProtKB">
        <authorList>
            <consortium name="EnsemblMetazoa"/>
        </authorList>
    </citation>
    <scope>IDENTIFICATION</scope>
    <source>
        <strain evidence="1">Foshan</strain>
    </source>
</reference>
<dbReference type="EnsemblMetazoa" id="AALFPA23_017451.R25457">
    <property type="protein sequence ID" value="AALFPA23_017451.P25457"/>
    <property type="gene ID" value="AALFPA23_017451"/>
</dbReference>
<dbReference type="CDD" id="cd01644">
    <property type="entry name" value="RT_pepA17"/>
    <property type="match status" value="1"/>
</dbReference>
<dbReference type="GeneID" id="134286593"/>
<dbReference type="SUPFAM" id="SSF56672">
    <property type="entry name" value="DNA/RNA polymerases"/>
    <property type="match status" value="1"/>
</dbReference>
<dbReference type="PANTHER" id="PTHR47331">
    <property type="entry name" value="PHD-TYPE DOMAIN-CONTAINING PROTEIN"/>
    <property type="match status" value="1"/>
</dbReference>
<dbReference type="RefSeq" id="XP_062704212.1">
    <property type="nucleotide sequence ID" value="XM_062848228.1"/>
</dbReference>
<reference evidence="2" key="1">
    <citation type="journal article" date="2015" name="Proc. Natl. Acad. Sci. U.S.A.">
        <title>Genome sequence of the Asian Tiger mosquito, Aedes albopictus, reveals insights into its biology, genetics, and evolution.</title>
        <authorList>
            <person name="Chen X.G."/>
            <person name="Jiang X."/>
            <person name="Gu J."/>
            <person name="Xu M."/>
            <person name="Wu Y."/>
            <person name="Deng Y."/>
            <person name="Zhang C."/>
            <person name="Bonizzoni M."/>
            <person name="Dermauw W."/>
            <person name="Vontas J."/>
            <person name="Armbruster P."/>
            <person name="Huang X."/>
            <person name="Yang Y."/>
            <person name="Zhang H."/>
            <person name="He W."/>
            <person name="Peng H."/>
            <person name="Liu Y."/>
            <person name="Wu K."/>
            <person name="Chen J."/>
            <person name="Lirakis M."/>
            <person name="Topalis P."/>
            <person name="Van Leeuwen T."/>
            <person name="Hall A.B."/>
            <person name="Jiang X."/>
            <person name="Thorpe C."/>
            <person name="Mueller R.L."/>
            <person name="Sun C."/>
            <person name="Waterhouse R.M."/>
            <person name="Yan G."/>
            <person name="Tu Z.J."/>
            <person name="Fang X."/>
            <person name="James A.A."/>
        </authorList>
    </citation>
    <scope>NUCLEOTIDE SEQUENCE [LARGE SCALE GENOMIC DNA]</scope>
    <source>
        <strain evidence="2">Foshan</strain>
    </source>
</reference>
<protein>
    <recommendedName>
        <fullName evidence="3">Integrase zinc-binding domain-containing protein</fullName>
    </recommendedName>
</protein>
<accession>A0ABM1ZDD2</accession>
<name>A0ABM1ZDD2_AEDAL</name>
<dbReference type="Proteomes" id="UP000069940">
    <property type="component" value="Unassembled WGS sequence"/>
</dbReference>
<keyword evidence="2" id="KW-1185">Reference proteome</keyword>
<dbReference type="PANTHER" id="PTHR47331:SF5">
    <property type="entry name" value="RIBONUCLEASE H"/>
    <property type="match status" value="1"/>
</dbReference>
<evidence type="ECO:0008006" key="3">
    <source>
        <dbReference type="Google" id="ProtNLM"/>
    </source>
</evidence>
<sequence>MSIFLASDLLVTSDSYQANPKGNRSEKLKEKLFVHAQEPISACDEEERNSEICAPDRPIHSCSYCDETNHQISNCQPFKSLPVDARWKSVRTKNLCRTCLVPHRRWPCRSKKECGLEGCRARHHQLLHAQHLEQTSPAANDVVQAHQNHHRSQSFSLFRYVPVKLSGNGKIVDTFAFLDEGSSSTLLEAKIAEQLGMDGPSSPLWLSWTGNIYSSKKSYTIDNVLTVDELHLPQQSFDYESLAEQYPHLAGLPLQSYSEITPRMIIGLEHVRLLTSLKMREGNGGPVAVKTRLGWCAFGKESDGRHLTAQLNLHFHETMSNEALHDIMKCYFAVEESAVSTKPEAEDDRRAVQILEQTTIRHGNRYETGLLWKIENPVLPDSLPMAKSRLKSLEKRLERDPELSSNVQRQIEGYIAKGYAHKATTEELQKTDPRHVWYLPLGVVISPKKPGKIRLIWDAAAKVQGVSFIDVLLKGPDLLVSLVAVMLRFRERSIAVCGDICEMFHQIRIRAADKQYQRFLWRSDPTGAIEIYIMDVATFGATCSPCSAQFIKNKNAQEHAALFPRAAKAIIENHYVDDFLDSTDTVEEAAQLVDQMKSIHAAAGFEIRKFRSNAPEVLAAVGETEAFSEKPITADKQGETERVLGLVWDPVKDIFTFDVSCLKNQQLLNTCVTPTKRQVLQLLMRKFGGAERIGMIRSPIMLDMWYRWLELLALIGDVKVPRCYFRDLPSNSLCELQVHVFVDAGESAYACVGYVRMDCSGETRCSLVASKTKVAPLKPLSVPRLELQAAMIGARLMQTICSSLTLPISRRYLWTDSSTVLAWLRSDSRRYHQFVGFRVGEILSLSSIEEWRYVPSSQNPADEATKWVSGPTFDQHNRWFSGPDFLANSDGEWPIETSNSRQNTTSEELRPILLHSCNVTVNVVDVNRFSNWNRLVRATAYVLRAIRIMRRKIPNGKGESLLQSREIQEAESILWRQAQSQAYPDEIAALMNHGTIAKTSPLFRLSPFLDEDGIVRMGSRIAAAPEASYSTKYPVILPKQHSITVLITDCFHRRLLHGNNETVHNEMRQMFYVAGLRNLIKKVSRNCQLCKVKNAAPRPPMMAPLPKIRLTPFVRAFTFVGVDYFGPLEVKVGRSVVKRWVSLFTCLTHLEDSLRGEVHHVKCILIMAPIL</sequence>